<evidence type="ECO:0000259" key="2">
    <source>
        <dbReference type="Pfam" id="PF04149"/>
    </source>
</evidence>
<keyword evidence="4" id="KW-1185">Reference proteome</keyword>
<reference evidence="4" key="1">
    <citation type="journal article" date="2019" name="Int. J. Syst. Evol. Microbiol.">
        <title>The Global Catalogue of Microorganisms (GCM) 10K type strain sequencing project: providing services to taxonomists for standard genome sequencing and annotation.</title>
        <authorList>
            <consortium name="The Broad Institute Genomics Platform"/>
            <consortium name="The Broad Institute Genome Sequencing Center for Infectious Disease"/>
            <person name="Wu L."/>
            <person name="Ma J."/>
        </authorList>
    </citation>
    <scope>NUCLEOTIDE SEQUENCE [LARGE SCALE GENOMIC DNA]</scope>
    <source>
        <strain evidence="4">CGMCC 4.7382</strain>
    </source>
</reference>
<sequence>MITNDWRKSTYSNGGNNCVEAARQ</sequence>
<dbReference type="InterPro" id="IPR007278">
    <property type="entry name" value="DUF397"/>
</dbReference>
<dbReference type="EMBL" id="JBHTBH010000006">
    <property type="protein sequence ID" value="MFC7329003.1"/>
    <property type="molecule type" value="Genomic_DNA"/>
</dbReference>
<evidence type="ECO:0000313" key="3">
    <source>
        <dbReference type="EMBL" id="MFC7329003.1"/>
    </source>
</evidence>
<accession>A0ABW2KI09</accession>
<protein>
    <submittedName>
        <fullName evidence="3">DUF397 domain-containing protein</fullName>
    </submittedName>
</protein>
<dbReference type="RefSeq" id="WP_379871761.1">
    <property type="nucleotide sequence ID" value="NZ_JBHTBH010000006.1"/>
</dbReference>
<comment type="caution">
    <text evidence="3">The sequence shown here is derived from an EMBL/GenBank/DDBJ whole genome shotgun (WGS) entry which is preliminary data.</text>
</comment>
<dbReference type="Proteomes" id="UP001596540">
    <property type="component" value="Unassembled WGS sequence"/>
</dbReference>
<gene>
    <name evidence="3" type="ORF">ACFQRF_14755</name>
</gene>
<name>A0ABW2KI09_9ACTN</name>
<feature type="domain" description="DUF397" evidence="2">
    <location>
        <begin position="5"/>
        <end position="22"/>
    </location>
</feature>
<organism evidence="3 4">
    <name type="scientific">Marinactinospora rubrisoli</name>
    <dbReference type="NCBI Taxonomy" id="2715399"/>
    <lineage>
        <taxon>Bacteria</taxon>
        <taxon>Bacillati</taxon>
        <taxon>Actinomycetota</taxon>
        <taxon>Actinomycetes</taxon>
        <taxon>Streptosporangiales</taxon>
        <taxon>Nocardiopsidaceae</taxon>
        <taxon>Marinactinospora</taxon>
    </lineage>
</organism>
<evidence type="ECO:0000313" key="4">
    <source>
        <dbReference type="Proteomes" id="UP001596540"/>
    </source>
</evidence>
<proteinExistence type="predicted"/>
<evidence type="ECO:0000256" key="1">
    <source>
        <dbReference type="SAM" id="MobiDB-lite"/>
    </source>
</evidence>
<dbReference type="Pfam" id="PF04149">
    <property type="entry name" value="DUF397"/>
    <property type="match status" value="1"/>
</dbReference>
<feature type="region of interest" description="Disordered" evidence="1">
    <location>
        <begin position="1"/>
        <end position="24"/>
    </location>
</feature>